<protein>
    <submittedName>
        <fullName evidence="2">Uncharacterized protein</fullName>
    </submittedName>
</protein>
<evidence type="ECO:0000313" key="2">
    <source>
        <dbReference type="EMBL" id="KAB2816203.1"/>
    </source>
</evidence>
<keyword evidence="3" id="KW-1185">Reference proteome</keyword>
<dbReference type="AlphaFoldDB" id="A0A6L3ZED8"/>
<evidence type="ECO:0000313" key="3">
    <source>
        <dbReference type="Proteomes" id="UP000484164"/>
    </source>
</evidence>
<organism evidence="2 3">
    <name type="scientific">Phaeocystidibacter marisrubri</name>
    <dbReference type="NCBI Taxonomy" id="1577780"/>
    <lineage>
        <taxon>Bacteria</taxon>
        <taxon>Pseudomonadati</taxon>
        <taxon>Bacteroidota</taxon>
        <taxon>Flavobacteriia</taxon>
        <taxon>Flavobacteriales</taxon>
        <taxon>Phaeocystidibacteraceae</taxon>
        <taxon>Phaeocystidibacter</taxon>
    </lineage>
</organism>
<keyword evidence="1" id="KW-0732">Signal</keyword>
<dbReference type="OrthoDB" id="1437031at2"/>
<dbReference type="Proteomes" id="UP000484164">
    <property type="component" value="Unassembled WGS sequence"/>
</dbReference>
<sequence length="264" mass="30283">MSIYTKLSSKYTLLFLLTTFCFTAQAQFIKNTGEIKDAVDGKTLFTLEDKTFIYAEVSEPLWYEISKRVVFDVAGLTADSTLSKGTVLYNDDLEPIGEVQAEVEVIQITPYDGFRKDEYRIGIVKGFCSTFDTYTNSLPESAISDALEGRGQQAQLLSEVMSQFDWEEETYGQYTASILRNYDENNYVRNVPFRIIIIWRGSNIMAILSQKDYIDGNKSKDQTRIIEESVYCTWFQRPNARLLEEIENIAFDYINFDEPGISAQ</sequence>
<name>A0A6L3ZED8_9FLAO</name>
<comment type="caution">
    <text evidence="2">The sequence shown here is derived from an EMBL/GenBank/DDBJ whole genome shotgun (WGS) entry which is preliminary data.</text>
</comment>
<feature type="signal peptide" evidence="1">
    <location>
        <begin position="1"/>
        <end position="26"/>
    </location>
</feature>
<dbReference type="EMBL" id="WBVQ01000002">
    <property type="protein sequence ID" value="KAB2816203.1"/>
    <property type="molecule type" value="Genomic_DNA"/>
</dbReference>
<feature type="chain" id="PRO_5026784553" evidence="1">
    <location>
        <begin position="27"/>
        <end position="264"/>
    </location>
</feature>
<evidence type="ECO:0000256" key="1">
    <source>
        <dbReference type="SAM" id="SignalP"/>
    </source>
</evidence>
<proteinExistence type="predicted"/>
<gene>
    <name evidence="2" type="ORF">F8C82_10985</name>
</gene>
<accession>A0A6L3ZED8</accession>
<dbReference type="RefSeq" id="WP_151693631.1">
    <property type="nucleotide sequence ID" value="NZ_BMGX01000001.1"/>
</dbReference>
<reference evidence="2 3" key="1">
    <citation type="submission" date="2019-10" db="EMBL/GenBank/DDBJ databases">
        <title>Genome sequence of Phaeocystidibacter marisrubri JCM30614 (type strain).</title>
        <authorList>
            <person name="Bowman J.P."/>
        </authorList>
    </citation>
    <scope>NUCLEOTIDE SEQUENCE [LARGE SCALE GENOMIC DNA]</scope>
    <source>
        <strain evidence="2 3">JCM 30614</strain>
    </source>
</reference>